<dbReference type="Pfam" id="PF05867">
    <property type="entry name" value="DUF851"/>
    <property type="match status" value="1"/>
</dbReference>
<feature type="region of interest" description="Disordered" evidence="1">
    <location>
        <begin position="1"/>
        <end position="42"/>
    </location>
</feature>
<dbReference type="WBParaSite" id="ALUE_0000714601-mRNA-1">
    <property type="protein sequence ID" value="ALUE_0000714601-mRNA-1"/>
    <property type="gene ID" value="ALUE_0000714601"/>
</dbReference>
<dbReference type="AlphaFoldDB" id="A0A0M3HVU9"/>
<feature type="compositionally biased region" description="Basic and acidic residues" evidence="1">
    <location>
        <begin position="59"/>
        <end position="68"/>
    </location>
</feature>
<name>A0A0M3HVU9_ASCLU</name>
<evidence type="ECO:0000313" key="3">
    <source>
        <dbReference type="WBParaSite" id="ALUE_0000714601-mRNA-1"/>
    </source>
</evidence>
<keyword evidence="2" id="KW-1185">Reference proteome</keyword>
<accession>A0A0M3HVU9</accession>
<evidence type="ECO:0000256" key="1">
    <source>
        <dbReference type="SAM" id="MobiDB-lite"/>
    </source>
</evidence>
<evidence type="ECO:0000313" key="2">
    <source>
        <dbReference type="Proteomes" id="UP000036681"/>
    </source>
</evidence>
<dbReference type="Proteomes" id="UP000036681">
    <property type="component" value="Unplaced"/>
</dbReference>
<proteinExistence type="predicted"/>
<reference evidence="3" key="1">
    <citation type="submission" date="2017-02" db="UniProtKB">
        <authorList>
            <consortium name="WormBaseParasite"/>
        </authorList>
    </citation>
    <scope>IDENTIFICATION</scope>
</reference>
<protein>
    <submittedName>
        <fullName evidence="3">Uncharacterized protein</fullName>
    </submittedName>
</protein>
<dbReference type="InterPro" id="IPR008569">
    <property type="entry name" value="DUF851"/>
</dbReference>
<organism evidence="2 3">
    <name type="scientific">Ascaris lumbricoides</name>
    <name type="common">Giant roundworm</name>
    <dbReference type="NCBI Taxonomy" id="6252"/>
    <lineage>
        <taxon>Eukaryota</taxon>
        <taxon>Metazoa</taxon>
        <taxon>Ecdysozoa</taxon>
        <taxon>Nematoda</taxon>
        <taxon>Chromadorea</taxon>
        <taxon>Rhabditida</taxon>
        <taxon>Spirurina</taxon>
        <taxon>Ascaridomorpha</taxon>
        <taxon>Ascaridoidea</taxon>
        <taxon>Ascarididae</taxon>
        <taxon>Ascaris</taxon>
    </lineage>
</organism>
<feature type="region of interest" description="Disordered" evidence="1">
    <location>
        <begin position="59"/>
        <end position="88"/>
    </location>
</feature>
<feature type="compositionally biased region" description="Polar residues" evidence="1">
    <location>
        <begin position="12"/>
        <end position="22"/>
    </location>
</feature>
<sequence length="234" mass="26746">MPIRKAVLQPAVSPTTSSNVLRSSDDTFPSVKRGIDRHKGTKTQTQMGKLIGTDTGFNEKESVREKKGTTCSLDSYHPRERPNSGSEETFMRQKYKIVKNKDNNGHLLDECGIPFWSARSKQAKEEEYEDEDTDEELPMNADLLLEVQAGRRKLVNMPEMRMLVESLTLFQLYSLLMDPYEAVETLKSRDGIFFNKDVLFSNTVRTMVNINDEVEDNEKSKKVRTGCKVQFPPL</sequence>